<keyword evidence="1" id="KW-1133">Transmembrane helix</keyword>
<sequence length="54" mass="6391">MQGKKDLFLDLSKLKFVLLLHREQLKNTNLVYLAINTRSNLFYFLGLIILFSMD</sequence>
<organism evidence="2 3">
    <name type="scientific">Cyclobacterium marinum (strain ATCC 25205 / DSM 745 / LMG 13164 / NCIMB 1802)</name>
    <name type="common">Flectobacillus marinus</name>
    <dbReference type="NCBI Taxonomy" id="880070"/>
    <lineage>
        <taxon>Bacteria</taxon>
        <taxon>Pseudomonadati</taxon>
        <taxon>Bacteroidota</taxon>
        <taxon>Cytophagia</taxon>
        <taxon>Cytophagales</taxon>
        <taxon>Cyclobacteriaceae</taxon>
        <taxon>Cyclobacterium</taxon>
    </lineage>
</organism>
<proteinExistence type="predicted"/>
<dbReference type="AlphaFoldDB" id="G0J7I4"/>
<dbReference type="Proteomes" id="UP000001635">
    <property type="component" value="Chromosome"/>
</dbReference>
<dbReference type="KEGG" id="cmr:Cycma_4954"/>
<gene>
    <name evidence="2" type="ordered locus">Cycma_4954</name>
</gene>
<evidence type="ECO:0000313" key="3">
    <source>
        <dbReference type="Proteomes" id="UP000001635"/>
    </source>
</evidence>
<accession>G0J7I4</accession>
<protein>
    <submittedName>
        <fullName evidence="2">Uncharacterized protein</fullName>
    </submittedName>
</protein>
<feature type="transmembrane region" description="Helical" evidence="1">
    <location>
        <begin position="30"/>
        <end position="53"/>
    </location>
</feature>
<keyword evidence="1" id="KW-0472">Membrane</keyword>
<name>G0J7I4_CYCMS</name>
<reference evidence="3" key="1">
    <citation type="submission" date="2011-07" db="EMBL/GenBank/DDBJ databases">
        <title>The complete genome of Cyclobacterium marinum DSM 745.</title>
        <authorList>
            <person name="Lucas S."/>
            <person name="Han J."/>
            <person name="Lapidus A."/>
            <person name="Bruce D."/>
            <person name="Goodwin L."/>
            <person name="Pitluck S."/>
            <person name="Peters L."/>
            <person name="Kyrpides N."/>
            <person name="Mavromatis K."/>
            <person name="Ivanova N."/>
            <person name="Ovchinnikova G."/>
            <person name="Chertkov O."/>
            <person name="Detter J.C."/>
            <person name="Tapia R."/>
            <person name="Han C."/>
            <person name="Land M."/>
            <person name="Hauser L."/>
            <person name="Markowitz V."/>
            <person name="Cheng J.-F."/>
            <person name="Hugenholtz P."/>
            <person name="Woyke T."/>
            <person name="Wu D."/>
            <person name="Tindall B."/>
            <person name="Schuetze A."/>
            <person name="Brambilla E."/>
            <person name="Klenk H.-P."/>
            <person name="Eisen J.A."/>
        </authorList>
    </citation>
    <scope>NUCLEOTIDE SEQUENCE [LARGE SCALE GENOMIC DNA]</scope>
    <source>
        <strain evidence="3">ATCC 25205 / DSM 745 / LMG 13164 / NCIMB 1802</strain>
    </source>
</reference>
<dbReference type="EMBL" id="CP002955">
    <property type="protein sequence ID" value="AEL28638.1"/>
    <property type="molecule type" value="Genomic_DNA"/>
</dbReference>
<keyword evidence="3" id="KW-1185">Reference proteome</keyword>
<keyword evidence="1" id="KW-0812">Transmembrane</keyword>
<dbReference type="HOGENOM" id="CLU_3042586_0_0_10"/>
<evidence type="ECO:0000313" key="2">
    <source>
        <dbReference type="EMBL" id="AEL28638.1"/>
    </source>
</evidence>
<dbReference type="STRING" id="880070.Cycma_4954"/>
<evidence type="ECO:0000256" key="1">
    <source>
        <dbReference type="SAM" id="Phobius"/>
    </source>
</evidence>